<evidence type="ECO:0000256" key="4">
    <source>
        <dbReference type="SAM" id="Phobius"/>
    </source>
</evidence>
<dbReference type="GO" id="GO:0009306">
    <property type="term" value="P:protein secretion"/>
    <property type="evidence" value="ECO:0007669"/>
    <property type="project" value="InterPro"/>
</dbReference>
<keyword evidence="4" id="KW-0472">Membrane</keyword>
<dbReference type="eggNOG" id="COG4796">
    <property type="taxonomic scope" value="Bacteria"/>
</dbReference>
<keyword evidence="4" id="KW-1133">Transmembrane helix</keyword>
<accession>E8V0T7</accession>
<dbReference type="Pfam" id="PF03958">
    <property type="entry name" value="Secretin_N"/>
    <property type="match status" value="1"/>
</dbReference>
<organism evidence="8 9">
    <name type="scientific">Terriglobus saanensis (strain ATCC BAA-1853 / DSM 23119 / SP1PR4)</name>
    <dbReference type="NCBI Taxonomy" id="401053"/>
    <lineage>
        <taxon>Bacteria</taxon>
        <taxon>Pseudomonadati</taxon>
        <taxon>Acidobacteriota</taxon>
        <taxon>Terriglobia</taxon>
        <taxon>Terriglobales</taxon>
        <taxon>Acidobacteriaceae</taxon>
        <taxon>Terriglobus</taxon>
    </lineage>
</organism>
<dbReference type="Pfam" id="PF00263">
    <property type="entry name" value="Secretin"/>
    <property type="match status" value="1"/>
</dbReference>
<dbReference type="STRING" id="401053.AciPR4_1405"/>
<gene>
    <name evidence="8" type="ordered locus">AciPR4_1405</name>
</gene>
<feature type="repeat" description="TPR" evidence="1">
    <location>
        <begin position="119"/>
        <end position="152"/>
    </location>
</feature>
<proteinExistence type="inferred from homology"/>
<evidence type="ECO:0000256" key="1">
    <source>
        <dbReference type="PROSITE-ProRule" id="PRU00339"/>
    </source>
</evidence>
<dbReference type="SUPFAM" id="SSF49384">
    <property type="entry name" value="Carbohydrate-binding domain"/>
    <property type="match status" value="1"/>
</dbReference>
<name>E8V0T7_TERSS</name>
<keyword evidence="1" id="KW-0802">TPR repeat</keyword>
<dbReference type="Gene3D" id="1.25.40.10">
    <property type="entry name" value="Tetratricopeptide repeat domain"/>
    <property type="match status" value="1"/>
</dbReference>
<dbReference type="InterPro" id="IPR008965">
    <property type="entry name" value="CBM2/CBM3_carb-bd_dom_sf"/>
</dbReference>
<dbReference type="InterPro" id="IPR019734">
    <property type="entry name" value="TPR_rpt"/>
</dbReference>
<feature type="domain" description="Cohesin" evidence="6">
    <location>
        <begin position="686"/>
        <end position="797"/>
    </location>
</feature>
<protein>
    <submittedName>
        <fullName evidence="8">Type II and III secretion system protein</fullName>
    </submittedName>
</protein>
<dbReference type="PROSITE" id="PS50005">
    <property type="entry name" value="TPR"/>
    <property type="match status" value="2"/>
</dbReference>
<dbReference type="InterPro" id="IPR004846">
    <property type="entry name" value="T2SS/T3SS_dom"/>
</dbReference>
<dbReference type="GO" id="GO:0015627">
    <property type="term" value="C:type II protein secretion system complex"/>
    <property type="evidence" value="ECO:0007669"/>
    <property type="project" value="TreeGrafter"/>
</dbReference>
<evidence type="ECO:0000313" key="8">
    <source>
        <dbReference type="EMBL" id="ADV82228.1"/>
    </source>
</evidence>
<sequence>MVYLVGPSRQKNGLNVRFACVYNVRSGWRAERVGILNRGTMDRRRRNFFLGIIFLAGIFCVLSQSAKAQSASTWNKRGLAAEQREDYDAAFEAYRQARLLKPGDLNYKTHFERMRFQAAAAHVDRGRVLRQNGDVNAALAEFQRAIAIDGGNQAAQQEIVITQQQISSTPTALDAPAVIPAAPSSISAGPIELQPVSTDPITLHSVEDTKNIYQAIGKLAGLNVIFDPDYTSKRIQVDLNNVGLSDALRIVGVMSGTFWKPVTGNTIFVAQNTRTKRTDLDTMAVQTFYLTNAAQQNDANEVLTALRNVMDQNVKVFLVPSQNAIVMRATPDQLLLAQELMNNLDRAKAEVVVDVAVLEVNKDHMTNLGIQLPGSFSITPQTSNATTTTSTTTTTTTTTSLTLNNLAHLNGTNFAVSIGSAALAATLSDSDTRVLQNPRLRSTDGQRAQLKIGQRIPVATGSYNSGVSTGVASVGVQTQFQYIDIGVQIDLTPTVHQNHEISLKMKIEVSTHANDETISGVVEPVIGQRISEQVIQLKEGEPSILSGILTKTESDSLGGTPGLSQIPLLGRIFSNKTRDRASTEIVFVLVPHIVRESVLTRMNTRPIDTGTGQGIELRREVVVAPVSADVSTPVRPTVPPMTASAAAAALIGANPGSAADAANAAQKAANDAIVAKNATGSGAPVNFTVTPATGVQAVGSTFQLAVVANNANDLYSVPLQVQFNPQVLQLVNVDSGELMGRDGQAVAVVHRDEGNGVVTISASRPPGVKGVNGQGSVAVLTFKAMTSGDSNVALTKVGAKNSGQGNLPAVGSQAVVHVK</sequence>
<dbReference type="InterPro" id="IPR005644">
    <property type="entry name" value="NolW-like"/>
</dbReference>
<dbReference type="GO" id="GO:0009279">
    <property type="term" value="C:cell outer membrane"/>
    <property type="evidence" value="ECO:0007669"/>
    <property type="project" value="UniProtKB-SubCell"/>
</dbReference>
<feature type="transmembrane region" description="Helical" evidence="4">
    <location>
        <begin position="48"/>
        <end position="66"/>
    </location>
</feature>
<evidence type="ECO:0000313" key="9">
    <source>
        <dbReference type="Proteomes" id="UP000006844"/>
    </source>
</evidence>
<dbReference type="GO" id="GO:0030246">
    <property type="term" value="F:carbohydrate binding"/>
    <property type="evidence" value="ECO:0007669"/>
    <property type="project" value="InterPro"/>
</dbReference>
<keyword evidence="3" id="KW-0813">Transport</keyword>
<comment type="similarity">
    <text evidence="2">Belongs to the bacterial secretin family.</text>
</comment>
<dbReference type="Proteomes" id="UP000006844">
    <property type="component" value="Chromosome"/>
</dbReference>
<keyword evidence="9" id="KW-1185">Reference proteome</keyword>
<dbReference type="SUPFAM" id="SSF48452">
    <property type="entry name" value="TPR-like"/>
    <property type="match status" value="1"/>
</dbReference>
<dbReference type="SMART" id="SM00028">
    <property type="entry name" value="TPR"/>
    <property type="match status" value="2"/>
</dbReference>
<feature type="repeat" description="TPR" evidence="1">
    <location>
        <begin position="71"/>
        <end position="104"/>
    </location>
</feature>
<evidence type="ECO:0000259" key="7">
    <source>
        <dbReference type="Pfam" id="PF03958"/>
    </source>
</evidence>
<dbReference type="EMBL" id="CP002467">
    <property type="protein sequence ID" value="ADV82228.1"/>
    <property type="molecule type" value="Genomic_DNA"/>
</dbReference>
<dbReference type="Gene3D" id="2.60.40.680">
    <property type="match status" value="1"/>
</dbReference>
<evidence type="ECO:0000256" key="3">
    <source>
        <dbReference type="RuleBase" id="RU004004"/>
    </source>
</evidence>
<evidence type="ECO:0000259" key="6">
    <source>
        <dbReference type="Pfam" id="PF00963"/>
    </source>
</evidence>
<reference evidence="8 9" key="1">
    <citation type="journal article" date="2012" name="Stand. Genomic Sci.">
        <title>Complete genome sequence of Terriglobus saanensis type strain SP1PR4(T), an Acidobacteria from tundra soil.</title>
        <authorList>
            <person name="Rawat S.R."/>
            <person name="Mannisto M.K."/>
            <person name="Starovoytov V."/>
            <person name="Goodwin L."/>
            <person name="Nolan M."/>
            <person name="Hauser L."/>
            <person name="Land M."/>
            <person name="Davenport K.W."/>
            <person name="Woyke T."/>
            <person name="Haggblom M.M."/>
        </authorList>
    </citation>
    <scope>NUCLEOTIDE SEQUENCE</scope>
    <source>
        <strain evidence="9">ATCC BAA-1853 / DSM 23119 / SP1PR4</strain>
    </source>
</reference>
<dbReference type="InterPro" id="IPR050810">
    <property type="entry name" value="Bact_Secretion_Sys_Channel"/>
</dbReference>
<dbReference type="PANTHER" id="PTHR30332">
    <property type="entry name" value="PROBABLE GENERAL SECRETION PATHWAY PROTEIN D"/>
    <property type="match status" value="1"/>
</dbReference>
<evidence type="ECO:0000256" key="2">
    <source>
        <dbReference type="RuleBase" id="RU004003"/>
    </source>
</evidence>
<dbReference type="AlphaFoldDB" id="E8V0T7"/>
<dbReference type="InterPro" id="IPR011990">
    <property type="entry name" value="TPR-like_helical_dom_sf"/>
</dbReference>
<dbReference type="KEGG" id="tsa:AciPR4_1405"/>
<dbReference type="PANTHER" id="PTHR30332:SF17">
    <property type="entry name" value="TYPE IV PILIATION SYSTEM PROTEIN DR_0774-RELATED"/>
    <property type="match status" value="1"/>
</dbReference>
<dbReference type="GO" id="GO:0000272">
    <property type="term" value="P:polysaccharide catabolic process"/>
    <property type="evidence" value="ECO:0007669"/>
    <property type="project" value="InterPro"/>
</dbReference>
<feature type="domain" description="NolW-like" evidence="7">
    <location>
        <begin position="296"/>
        <end position="349"/>
    </location>
</feature>
<dbReference type="HOGENOM" id="CLU_017432_0_0_0"/>
<keyword evidence="4" id="KW-0812">Transmembrane</keyword>
<dbReference type="InterPro" id="IPR001775">
    <property type="entry name" value="GspD/PilQ"/>
</dbReference>
<comment type="subcellular location">
    <subcellularLocation>
        <location evidence="3">Cell outer membrane</location>
    </subcellularLocation>
</comment>
<feature type="domain" description="Type II/III secretion system secretin-like" evidence="5">
    <location>
        <begin position="428"/>
        <end position="595"/>
    </location>
</feature>
<dbReference type="CDD" id="cd08547">
    <property type="entry name" value="Type_II_cohesin"/>
    <property type="match status" value="1"/>
</dbReference>
<dbReference type="PRINTS" id="PR00811">
    <property type="entry name" value="BCTERIALGSPD"/>
</dbReference>
<evidence type="ECO:0000259" key="5">
    <source>
        <dbReference type="Pfam" id="PF00263"/>
    </source>
</evidence>
<dbReference type="Pfam" id="PF00963">
    <property type="entry name" value="Cohesin"/>
    <property type="match status" value="1"/>
</dbReference>
<dbReference type="Pfam" id="PF13181">
    <property type="entry name" value="TPR_8"/>
    <property type="match status" value="1"/>
</dbReference>
<dbReference type="InterPro" id="IPR002102">
    <property type="entry name" value="Cohesin_dom"/>
</dbReference>